<keyword evidence="2" id="KW-0378">Hydrolase</keyword>
<dbReference type="Pfam" id="PF00270">
    <property type="entry name" value="DEAD"/>
    <property type="match status" value="1"/>
</dbReference>
<proteinExistence type="predicted"/>
<dbReference type="AlphaFoldDB" id="A0A7C5T005"/>
<name>A0A7C5T005_9AQUI</name>
<dbReference type="GO" id="GO:0016787">
    <property type="term" value="F:hydrolase activity"/>
    <property type="evidence" value="ECO:0007669"/>
    <property type="project" value="UniProtKB-KW"/>
</dbReference>
<feature type="domain" description="Helicase C-terminal" evidence="6">
    <location>
        <begin position="226"/>
        <end position="416"/>
    </location>
</feature>
<dbReference type="InterPro" id="IPR050474">
    <property type="entry name" value="Hel308_SKI2-like"/>
</dbReference>
<dbReference type="InterPro" id="IPR027417">
    <property type="entry name" value="P-loop_NTPase"/>
</dbReference>
<evidence type="ECO:0000256" key="2">
    <source>
        <dbReference type="ARBA" id="ARBA00022801"/>
    </source>
</evidence>
<gene>
    <name evidence="7" type="ORF">ENN04_01190</name>
</gene>
<evidence type="ECO:0000259" key="5">
    <source>
        <dbReference type="PROSITE" id="PS51192"/>
    </source>
</evidence>
<dbReference type="InterPro" id="IPR014001">
    <property type="entry name" value="Helicase_ATP-bd"/>
</dbReference>
<comment type="caution">
    <text evidence="7">The sequence shown here is derived from an EMBL/GenBank/DDBJ whole genome shotgun (WGS) entry which is preliminary data.</text>
</comment>
<dbReference type="Gene3D" id="3.40.50.300">
    <property type="entry name" value="P-loop containing nucleotide triphosphate hydrolases"/>
    <property type="match status" value="2"/>
</dbReference>
<protein>
    <submittedName>
        <fullName evidence="7">DEAD/DEAH box helicase</fullName>
    </submittedName>
</protein>
<dbReference type="Pfam" id="PF00271">
    <property type="entry name" value="Helicase_C"/>
    <property type="match status" value="1"/>
</dbReference>
<evidence type="ECO:0000256" key="4">
    <source>
        <dbReference type="ARBA" id="ARBA00022840"/>
    </source>
</evidence>
<accession>A0A7C5T005</accession>
<dbReference type="SMART" id="SM00487">
    <property type="entry name" value="DEXDc"/>
    <property type="match status" value="1"/>
</dbReference>
<evidence type="ECO:0000259" key="6">
    <source>
        <dbReference type="PROSITE" id="PS51194"/>
    </source>
</evidence>
<dbReference type="GO" id="GO:0005524">
    <property type="term" value="F:ATP binding"/>
    <property type="evidence" value="ECO:0007669"/>
    <property type="project" value="UniProtKB-KW"/>
</dbReference>
<dbReference type="InterPro" id="IPR001650">
    <property type="entry name" value="Helicase_C-like"/>
</dbReference>
<dbReference type="SMART" id="SM00490">
    <property type="entry name" value="HELICc"/>
    <property type="match status" value="1"/>
</dbReference>
<dbReference type="PANTHER" id="PTHR47961">
    <property type="entry name" value="DNA POLYMERASE THETA, PUTATIVE (AFU_ORTHOLOGUE AFUA_1G05260)-RELATED"/>
    <property type="match status" value="1"/>
</dbReference>
<feature type="domain" description="Helicase ATP-binding" evidence="5">
    <location>
        <begin position="58"/>
        <end position="213"/>
    </location>
</feature>
<evidence type="ECO:0000256" key="1">
    <source>
        <dbReference type="ARBA" id="ARBA00022741"/>
    </source>
</evidence>
<dbReference type="SUPFAM" id="SSF52540">
    <property type="entry name" value="P-loop containing nucleoside triphosphate hydrolases"/>
    <property type="match status" value="1"/>
</dbReference>
<evidence type="ECO:0000256" key="3">
    <source>
        <dbReference type="ARBA" id="ARBA00022806"/>
    </source>
</evidence>
<dbReference type="GO" id="GO:0004386">
    <property type="term" value="F:helicase activity"/>
    <property type="evidence" value="ECO:0007669"/>
    <property type="project" value="UniProtKB-KW"/>
</dbReference>
<dbReference type="InterPro" id="IPR011545">
    <property type="entry name" value="DEAD/DEAH_box_helicase_dom"/>
</dbReference>
<keyword evidence="4" id="KW-0067">ATP-binding</keyword>
<sequence>MQIIYLLSESQFSINPPSGKAVFRREGETQKRSLELIPSQEIDPNIPYPLLNPLQTLFYHTYEKGNAVVSAPTSAGKSLLSYLFFKKFKGRKAYTAPTKALVYEKAVELRRFYKKVDVRTGDRVVENFKEVSGELVVCTYESLVQAFRNSARWVKELSAVVVDEVHQIKKRWVVEELLAYCLKEGIPVLGLSATIPGVEELALWTSSQLLIKSQWRPVPLERFYHSLREFMEVCEEDKVACKLWDALWKLSKPDEKTILFVPQKRLGWKLLEIAAKEKVGIFNQTLPFEVDEERPPEIAFHNADVPKEEREAIEREFREGNLRLLIATQTLAYGVNLPADRVLIMVRVFKNRKWMCIPDELDLLQMEGRAGRLGLKERGYSHLIIHGGSSSLVEDLIERTFSQGFKTAIQEEKNIDVLSFFILLGYLYEGFNYQRFLEKFYSFSQVSKRTIENVERFLRQRAYLERNSLTPKGLLCVRSGLPPTKLEEFLRRQYISLPTLAVIRPLLYTKRFDTLYDFVEKGESFEEDDHYVRGMLVSCGQNCFEDNTHQFLFYTEGLTFKYPNLRHPPGEFSYLGTDALHLLKLLWELRKNGFLYGDDQKLLLIAHSVKFGLSEDWASLAGVKGIGHLRANLLKRTLQREGLKPPALFEEVAHLLEKLKPLKELMVEILITERKVEKPKAQEEVKKLFKILENNAKGRLIDDRILSMYGFLHFGVDVLRMKKGEIIKELGL</sequence>
<dbReference type="PANTHER" id="PTHR47961:SF8">
    <property type="entry name" value="DEXH-BOX ATP-DEPENDENT RNA HELICASE DEXH15 CHLOROPLASTIC"/>
    <property type="match status" value="1"/>
</dbReference>
<keyword evidence="3 7" id="KW-0347">Helicase</keyword>
<dbReference type="GO" id="GO:0003676">
    <property type="term" value="F:nucleic acid binding"/>
    <property type="evidence" value="ECO:0007669"/>
    <property type="project" value="InterPro"/>
</dbReference>
<reference evidence="7" key="1">
    <citation type="journal article" date="2020" name="mSystems">
        <title>Genome- and Community-Level Interaction Insights into Carbon Utilization and Element Cycling Functions of Hydrothermarchaeota in Hydrothermal Sediment.</title>
        <authorList>
            <person name="Zhou Z."/>
            <person name="Liu Y."/>
            <person name="Xu W."/>
            <person name="Pan J."/>
            <person name="Luo Z.H."/>
            <person name="Li M."/>
        </authorList>
    </citation>
    <scope>NUCLEOTIDE SEQUENCE [LARGE SCALE GENOMIC DNA]</scope>
    <source>
        <strain evidence="7">SpSt-114</strain>
    </source>
</reference>
<evidence type="ECO:0000313" key="7">
    <source>
        <dbReference type="EMBL" id="HHO73239.1"/>
    </source>
</evidence>
<dbReference type="PROSITE" id="PS51194">
    <property type="entry name" value="HELICASE_CTER"/>
    <property type="match status" value="1"/>
</dbReference>
<organism evidence="7">
    <name type="scientific">Thermocrinis ruber</name>
    <dbReference type="NCBI Taxonomy" id="75906"/>
    <lineage>
        <taxon>Bacteria</taxon>
        <taxon>Pseudomonadati</taxon>
        <taxon>Aquificota</taxon>
        <taxon>Aquificia</taxon>
        <taxon>Aquificales</taxon>
        <taxon>Aquificaceae</taxon>
        <taxon>Thermocrinis</taxon>
    </lineage>
</organism>
<dbReference type="EMBL" id="DSAC01000014">
    <property type="protein sequence ID" value="HHO73239.1"/>
    <property type="molecule type" value="Genomic_DNA"/>
</dbReference>
<keyword evidence="1" id="KW-0547">Nucleotide-binding</keyword>
<dbReference type="PROSITE" id="PS51192">
    <property type="entry name" value="HELICASE_ATP_BIND_1"/>
    <property type="match status" value="1"/>
</dbReference>